<dbReference type="Gene3D" id="2.60.40.10">
    <property type="entry name" value="Immunoglobulins"/>
    <property type="match status" value="1"/>
</dbReference>
<dbReference type="InterPro" id="IPR013783">
    <property type="entry name" value="Ig-like_fold"/>
</dbReference>
<feature type="signal peptide" evidence="1">
    <location>
        <begin position="1"/>
        <end position="19"/>
    </location>
</feature>
<evidence type="ECO:0000313" key="3">
    <source>
        <dbReference type="Proteomes" id="UP001221898"/>
    </source>
</evidence>
<accession>A0AAD7RG82</accession>
<organism evidence="2 3">
    <name type="scientific">Aldrovandia affinis</name>
    <dbReference type="NCBI Taxonomy" id="143900"/>
    <lineage>
        <taxon>Eukaryota</taxon>
        <taxon>Metazoa</taxon>
        <taxon>Chordata</taxon>
        <taxon>Craniata</taxon>
        <taxon>Vertebrata</taxon>
        <taxon>Euteleostomi</taxon>
        <taxon>Actinopterygii</taxon>
        <taxon>Neopterygii</taxon>
        <taxon>Teleostei</taxon>
        <taxon>Notacanthiformes</taxon>
        <taxon>Halosauridae</taxon>
        <taxon>Aldrovandia</taxon>
    </lineage>
</organism>
<evidence type="ECO:0008006" key="4">
    <source>
        <dbReference type="Google" id="ProtNLM"/>
    </source>
</evidence>
<proteinExistence type="predicted"/>
<dbReference type="PANTHER" id="PTHR23266">
    <property type="entry name" value="IMMUNOGLOBULIN HEAVY CHAIN"/>
    <property type="match status" value="1"/>
</dbReference>
<dbReference type="EMBL" id="JAINUG010000287">
    <property type="protein sequence ID" value="KAJ8383716.1"/>
    <property type="molecule type" value="Genomic_DNA"/>
</dbReference>
<dbReference type="InterPro" id="IPR050199">
    <property type="entry name" value="IgHV"/>
</dbReference>
<feature type="chain" id="PRO_5042048924" description="Ig-like domain-containing protein" evidence="1">
    <location>
        <begin position="20"/>
        <end position="148"/>
    </location>
</feature>
<reference evidence="2" key="1">
    <citation type="journal article" date="2023" name="Science">
        <title>Genome structures resolve the early diversification of teleost fishes.</title>
        <authorList>
            <person name="Parey E."/>
            <person name="Louis A."/>
            <person name="Montfort J."/>
            <person name="Bouchez O."/>
            <person name="Roques C."/>
            <person name="Iampietro C."/>
            <person name="Lluch J."/>
            <person name="Castinel A."/>
            <person name="Donnadieu C."/>
            <person name="Desvignes T."/>
            <person name="Floi Bucao C."/>
            <person name="Jouanno E."/>
            <person name="Wen M."/>
            <person name="Mejri S."/>
            <person name="Dirks R."/>
            <person name="Jansen H."/>
            <person name="Henkel C."/>
            <person name="Chen W.J."/>
            <person name="Zahm M."/>
            <person name="Cabau C."/>
            <person name="Klopp C."/>
            <person name="Thompson A.W."/>
            <person name="Robinson-Rechavi M."/>
            <person name="Braasch I."/>
            <person name="Lecointre G."/>
            <person name="Bobe J."/>
            <person name="Postlethwait J.H."/>
            <person name="Berthelot C."/>
            <person name="Roest Crollius H."/>
            <person name="Guiguen Y."/>
        </authorList>
    </citation>
    <scope>NUCLEOTIDE SEQUENCE</scope>
    <source>
        <strain evidence="2">NC1722</strain>
    </source>
</reference>
<sequence length="148" mass="16722">MTIIASLLLITVLLNSVKSQTLTESEPAVKKPGESHKLTCTTSGFTFSSYRMHWIRQAPGKGLEWTASISAMSSTIHCLPCYCWKLNRMKASVIITVLLFAFKCAHCDVTLKESGPETRKPGDSHWQYYWEHFHMVTVLSSPSQVLWL</sequence>
<gene>
    <name evidence="2" type="ORF">AAFF_G00215580</name>
</gene>
<dbReference type="AlphaFoldDB" id="A0AAD7RG82"/>
<dbReference type="SUPFAM" id="SSF48726">
    <property type="entry name" value="Immunoglobulin"/>
    <property type="match status" value="1"/>
</dbReference>
<protein>
    <recommendedName>
        <fullName evidence="4">Ig-like domain-containing protein</fullName>
    </recommendedName>
</protein>
<dbReference type="InterPro" id="IPR036179">
    <property type="entry name" value="Ig-like_dom_sf"/>
</dbReference>
<name>A0AAD7RG82_9TELE</name>
<evidence type="ECO:0000256" key="1">
    <source>
        <dbReference type="SAM" id="SignalP"/>
    </source>
</evidence>
<comment type="caution">
    <text evidence="2">The sequence shown here is derived from an EMBL/GenBank/DDBJ whole genome shotgun (WGS) entry which is preliminary data.</text>
</comment>
<keyword evidence="3" id="KW-1185">Reference proteome</keyword>
<evidence type="ECO:0000313" key="2">
    <source>
        <dbReference type="EMBL" id="KAJ8383716.1"/>
    </source>
</evidence>
<keyword evidence="1" id="KW-0732">Signal</keyword>
<dbReference type="Proteomes" id="UP001221898">
    <property type="component" value="Unassembled WGS sequence"/>
</dbReference>